<reference evidence="1" key="1">
    <citation type="journal article" date="2018" name="BMC Genomics">
        <title>Comparative genomics of the wheat fungal pathogen Pyrenophora tritici-repentis reveals chromosomal variations and genome plasticity.</title>
        <authorList>
            <person name="Moolhuijzen P."/>
            <person name="See P.T."/>
            <person name="Hane J.K."/>
            <person name="Shi G."/>
            <person name="Liu Z."/>
            <person name="Oliver R.P."/>
            <person name="Moffat C.S."/>
        </authorList>
    </citation>
    <scope>NUCLEOTIDE SEQUENCE [LARGE SCALE GENOMIC DNA]</scope>
    <source>
        <strain evidence="1">M4</strain>
    </source>
</reference>
<proteinExistence type="predicted"/>
<organism evidence="2 3">
    <name type="scientific">Pyrenophora tritici-repentis</name>
    <dbReference type="NCBI Taxonomy" id="45151"/>
    <lineage>
        <taxon>Eukaryota</taxon>
        <taxon>Fungi</taxon>
        <taxon>Dikarya</taxon>
        <taxon>Ascomycota</taxon>
        <taxon>Pezizomycotina</taxon>
        <taxon>Dothideomycetes</taxon>
        <taxon>Pleosporomycetidae</taxon>
        <taxon>Pleosporales</taxon>
        <taxon>Pleosporineae</taxon>
        <taxon>Pleosporaceae</taxon>
        <taxon>Pyrenophora</taxon>
    </lineage>
</organism>
<keyword evidence="3" id="KW-1185">Reference proteome</keyword>
<reference evidence="2" key="3">
    <citation type="journal article" date="2022" name="bioRxiv">
        <title>A global pangenome for the wheat fungal pathogen Pyrenophora tritici-repentis and prediction of effector protein structural homology.</title>
        <authorList>
            <person name="Moolhuijzen P."/>
            <person name="See P.T."/>
            <person name="Shi G."/>
            <person name="Powell H.R."/>
            <person name="Cockram J."/>
            <person name="Jorgensen L.N."/>
            <person name="Benslimane H."/>
            <person name="Strelkov S.E."/>
            <person name="Turner J."/>
            <person name="Liu Z."/>
            <person name="Moffat C.S."/>
        </authorList>
    </citation>
    <scope>NUCLEOTIDE SEQUENCE</scope>
    <source>
        <strain evidence="2">86-124</strain>
    </source>
</reference>
<dbReference type="EMBL" id="NQIK02000009">
    <property type="protein sequence ID" value="KAF7566312.1"/>
    <property type="molecule type" value="Genomic_DNA"/>
</dbReference>
<comment type="caution">
    <text evidence="2">The sequence shown here is derived from an EMBL/GenBank/DDBJ whole genome shotgun (WGS) entry which is preliminary data.</text>
</comment>
<accession>A0A2W1H0Y4</accession>
<dbReference type="Proteomes" id="UP000245464">
    <property type="component" value="Chromosome 9"/>
</dbReference>
<dbReference type="AlphaFoldDB" id="A0A2W1H0Y4"/>
<reference evidence="3" key="4">
    <citation type="journal article" date="2022" name="Microb. Genom.">
        <title>A global pangenome for the wheat fungal pathogen Pyrenophora tritici-repentis and prediction of effector protein structural homology.</title>
        <authorList>
            <person name="Moolhuijzen P.M."/>
            <person name="See P.T."/>
            <person name="Shi G."/>
            <person name="Powell H.R."/>
            <person name="Cockram J."/>
            <person name="Jorgensen L.N."/>
            <person name="Benslimane H."/>
            <person name="Strelkov S.E."/>
            <person name="Turner J."/>
            <person name="Liu Z."/>
            <person name="Moffat C.S."/>
        </authorList>
    </citation>
    <scope>NUCLEOTIDE SEQUENCE [LARGE SCALE GENOMIC DNA]</scope>
</reference>
<evidence type="ECO:0000313" key="3">
    <source>
        <dbReference type="Proteomes" id="UP000249757"/>
    </source>
</evidence>
<dbReference type="EMBL" id="NRDI02000002">
    <property type="protein sequence ID" value="KAI1519261.1"/>
    <property type="molecule type" value="Genomic_DNA"/>
</dbReference>
<gene>
    <name evidence="2" type="ORF">Ptr86124_002389</name>
    <name evidence="1" type="ORF">PtrM4_146320</name>
</gene>
<name>A0A2W1H0Y4_9PLEO</name>
<evidence type="ECO:0000313" key="1">
    <source>
        <dbReference type="EMBL" id="KAF7566312.1"/>
    </source>
</evidence>
<reference evidence="2" key="2">
    <citation type="submission" date="2021-05" db="EMBL/GenBank/DDBJ databases">
        <authorList>
            <person name="Moolhuijzen P.M."/>
            <person name="Moffat C.S."/>
        </authorList>
    </citation>
    <scope>NUCLEOTIDE SEQUENCE</scope>
    <source>
        <strain evidence="2">86-124</strain>
    </source>
</reference>
<sequence length="65" mass="7382">MVWSRSSDGVVEFSNTAVKDHFEAQQDPQKRRHRIEADGDYILKTRACHLVLDIGDDNLGVRATL</sequence>
<dbReference type="Proteomes" id="UP000249757">
    <property type="component" value="Unassembled WGS sequence"/>
</dbReference>
<protein>
    <submittedName>
        <fullName evidence="2">Uncharacterized protein</fullName>
    </submittedName>
</protein>
<evidence type="ECO:0000313" key="2">
    <source>
        <dbReference type="EMBL" id="KAI1519261.1"/>
    </source>
</evidence>